<dbReference type="EMBL" id="JBHLZN010000004">
    <property type="protein sequence ID" value="MFB9887299.1"/>
    <property type="molecule type" value="Genomic_DNA"/>
</dbReference>
<dbReference type="Proteomes" id="UP001589628">
    <property type="component" value="Unassembled WGS sequence"/>
</dbReference>
<dbReference type="SUPFAM" id="SSF53807">
    <property type="entry name" value="Helical backbone' metal receptor"/>
    <property type="match status" value="1"/>
</dbReference>
<dbReference type="Pfam" id="PF01497">
    <property type="entry name" value="Peripla_BP_2"/>
    <property type="match status" value="1"/>
</dbReference>
<dbReference type="PROSITE" id="PS50983">
    <property type="entry name" value="FE_B12_PBP"/>
    <property type="match status" value="1"/>
</dbReference>
<organism evidence="3 4">
    <name type="scientific">Balneatrix alpica</name>
    <dbReference type="NCBI Taxonomy" id="75684"/>
    <lineage>
        <taxon>Bacteria</taxon>
        <taxon>Pseudomonadati</taxon>
        <taxon>Pseudomonadota</taxon>
        <taxon>Gammaproteobacteria</taxon>
        <taxon>Oceanospirillales</taxon>
        <taxon>Balneatrichaceae</taxon>
        <taxon>Balneatrix</taxon>
    </lineage>
</organism>
<dbReference type="InterPro" id="IPR050902">
    <property type="entry name" value="ABC_Transporter_SBP"/>
</dbReference>
<evidence type="ECO:0000313" key="3">
    <source>
        <dbReference type="EMBL" id="MFB9887299.1"/>
    </source>
</evidence>
<evidence type="ECO:0000313" key="4">
    <source>
        <dbReference type="Proteomes" id="UP001589628"/>
    </source>
</evidence>
<comment type="caution">
    <text evidence="3">The sequence shown here is derived from an EMBL/GenBank/DDBJ whole genome shotgun (WGS) entry which is preliminary data.</text>
</comment>
<keyword evidence="1" id="KW-0732">Signal</keyword>
<dbReference type="Gene3D" id="3.40.50.1980">
    <property type="entry name" value="Nitrogenase molybdenum iron protein domain"/>
    <property type="match status" value="2"/>
</dbReference>
<accession>A0ABV5ZFK0</accession>
<evidence type="ECO:0000259" key="2">
    <source>
        <dbReference type="PROSITE" id="PS50983"/>
    </source>
</evidence>
<dbReference type="PANTHER" id="PTHR30535:SF34">
    <property type="entry name" value="MOLYBDATE-BINDING PROTEIN MOLA"/>
    <property type="match status" value="1"/>
</dbReference>
<feature type="signal peptide" evidence="1">
    <location>
        <begin position="1"/>
        <end position="28"/>
    </location>
</feature>
<reference evidence="3 4" key="1">
    <citation type="submission" date="2024-09" db="EMBL/GenBank/DDBJ databases">
        <authorList>
            <person name="Sun Q."/>
            <person name="Mori K."/>
        </authorList>
    </citation>
    <scope>NUCLEOTIDE SEQUENCE [LARGE SCALE GENOMIC DNA]</scope>
    <source>
        <strain evidence="3 4">ATCC 51285</strain>
    </source>
</reference>
<name>A0ABV5ZFK0_9GAMM</name>
<evidence type="ECO:0000256" key="1">
    <source>
        <dbReference type="SAM" id="SignalP"/>
    </source>
</evidence>
<proteinExistence type="predicted"/>
<gene>
    <name evidence="3" type="ORF">ACFFLH_12840</name>
</gene>
<protein>
    <submittedName>
        <fullName evidence="3">ABC transporter substrate-binding protein</fullName>
    </submittedName>
</protein>
<sequence>MPGSMPASKRLAGCLASLLLLLPLLASASSVAPARVVSIHQCSDRLALQLASPSQLQALSYLSADEAKARQLPTLHAGADEVAWLQPDLVLADSFSSPHTLSLLRQLNIPVHSLNWVSNFADIAPRLRALGQALGQHQAGQQQAQQLEERLQQLRPQGQQRQTLLISQGGWTPATDTLSGDLLQRLQLRDARGPGQHGWQRLTLEQIWRLQPQLIIVLEDDSPLPSLGAPYWQLASLSRGPWQLLRLPGTGLSCAEPSALHTLERLNLLLEKLPHG</sequence>
<dbReference type="InterPro" id="IPR002491">
    <property type="entry name" value="ABC_transptr_periplasmic_BD"/>
</dbReference>
<keyword evidence="4" id="KW-1185">Reference proteome</keyword>
<dbReference type="PANTHER" id="PTHR30535">
    <property type="entry name" value="VITAMIN B12-BINDING PROTEIN"/>
    <property type="match status" value="1"/>
</dbReference>
<feature type="domain" description="Fe/B12 periplasmic-binding" evidence="2">
    <location>
        <begin position="35"/>
        <end position="276"/>
    </location>
</feature>
<feature type="chain" id="PRO_5046358477" evidence="1">
    <location>
        <begin position="29"/>
        <end position="276"/>
    </location>
</feature>
<dbReference type="RefSeq" id="WP_211249568.1">
    <property type="nucleotide sequence ID" value="NZ_JBHLZN010000004.1"/>
</dbReference>